<evidence type="ECO:0000259" key="2">
    <source>
        <dbReference type="PROSITE" id="PS51371"/>
    </source>
</evidence>
<feature type="domain" description="CBS" evidence="2">
    <location>
        <begin position="257"/>
        <end position="314"/>
    </location>
</feature>
<evidence type="ECO:0000313" key="3">
    <source>
        <dbReference type="EMBL" id="MCD7459111.1"/>
    </source>
</evidence>
<accession>A0ABS8SJS8</accession>
<protein>
    <recommendedName>
        <fullName evidence="2">CBS domain-containing protein</fullName>
    </recommendedName>
</protein>
<sequence length="379" mass="40975">MARILLIPVLGGVIVGMLHGLLEILDQITQTSSSLRGQGFDLLAEPFPTVAPGGCDFGNWFQMQQPFAVSFAIETVLRPLQKTHSFTTAMIILASVISSTASNAILGEKGSGLVEVCMQLLTIGAVGAVFGGSVVELINSAIPGTTAIAQPQATPGQIVYFYTLQFSLFDLAVFDYSHAYFGEITVLVEVMTGSGGIRRQVCSKDLSLSPDDKNEGSDWRHTSDRNDLELSEIGCCSSHESLDESLILEDLKVSQAMSNDYLKVFPNHTVKEALERMANGRQSFVIVVNAEDYLEGILTYGDIKRSLFNNSGDSSNRDLALKDANACLVSSICTRGINYHGQECGLLTCYPDTDLAIAKQIMVAKGTKQLPVQTKRVET</sequence>
<dbReference type="EMBL" id="JACEIK010000562">
    <property type="protein sequence ID" value="MCD7459111.1"/>
    <property type="molecule type" value="Genomic_DNA"/>
</dbReference>
<name>A0ABS8SJS8_DATST</name>
<comment type="caution">
    <text evidence="3">The sequence shown here is derived from an EMBL/GenBank/DDBJ whole genome shotgun (WGS) entry which is preliminary data.</text>
</comment>
<dbReference type="PANTHER" id="PTHR43427">
    <property type="entry name" value="CHLORIDE CHANNEL PROTEIN CLC-E"/>
    <property type="match status" value="1"/>
</dbReference>
<gene>
    <name evidence="3" type="ORF">HAX54_040111</name>
</gene>
<dbReference type="Gene3D" id="3.10.580.10">
    <property type="entry name" value="CBS-domain"/>
    <property type="match status" value="1"/>
</dbReference>
<dbReference type="InterPro" id="IPR050368">
    <property type="entry name" value="ClC-type_chloride_channel"/>
</dbReference>
<dbReference type="PANTHER" id="PTHR43427:SF3">
    <property type="entry name" value="CHLORIDE CHANNEL PROTEIN CLC-F"/>
    <property type="match status" value="1"/>
</dbReference>
<organism evidence="3 4">
    <name type="scientific">Datura stramonium</name>
    <name type="common">Jimsonweed</name>
    <name type="synonym">Common thornapple</name>
    <dbReference type="NCBI Taxonomy" id="4076"/>
    <lineage>
        <taxon>Eukaryota</taxon>
        <taxon>Viridiplantae</taxon>
        <taxon>Streptophyta</taxon>
        <taxon>Embryophyta</taxon>
        <taxon>Tracheophyta</taxon>
        <taxon>Spermatophyta</taxon>
        <taxon>Magnoliopsida</taxon>
        <taxon>eudicotyledons</taxon>
        <taxon>Gunneridae</taxon>
        <taxon>Pentapetalae</taxon>
        <taxon>asterids</taxon>
        <taxon>lamiids</taxon>
        <taxon>Solanales</taxon>
        <taxon>Solanaceae</taxon>
        <taxon>Solanoideae</taxon>
        <taxon>Datureae</taxon>
        <taxon>Datura</taxon>
    </lineage>
</organism>
<keyword evidence="4" id="KW-1185">Reference proteome</keyword>
<dbReference type="InterPro" id="IPR046342">
    <property type="entry name" value="CBS_dom_sf"/>
</dbReference>
<dbReference type="PROSITE" id="PS51371">
    <property type="entry name" value="CBS"/>
    <property type="match status" value="1"/>
</dbReference>
<dbReference type="InterPro" id="IPR000644">
    <property type="entry name" value="CBS_dom"/>
</dbReference>
<reference evidence="3 4" key="1">
    <citation type="journal article" date="2021" name="BMC Genomics">
        <title>Datura genome reveals duplications of psychoactive alkaloid biosynthetic genes and high mutation rate following tissue culture.</title>
        <authorList>
            <person name="Rajewski A."/>
            <person name="Carter-House D."/>
            <person name="Stajich J."/>
            <person name="Litt A."/>
        </authorList>
    </citation>
    <scope>NUCLEOTIDE SEQUENCE [LARGE SCALE GENOMIC DNA]</scope>
    <source>
        <strain evidence="3">AR-01</strain>
    </source>
</reference>
<evidence type="ECO:0000256" key="1">
    <source>
        <dbReference type="PROSITE-ProRule" id="PRU00703"/>
    </source>
</evidence>
<keyword evidence="1" id="KW-0129">CBS domain</keyword>
<evidence type="ECO:0000313" key="4">
    <source>
        <dbReference type="Proteomes" id="UP000823775"/>
    </source>
</evidence>
<proteinExistence type="predicted"/>
<dbReference type="SUPFAM" id="SSF54631">
    <property type="entry name" value="CBS-domain pair"/>
    <property type="match status" value="1"/>
</dbReference>
<dbReference type="Proteomes" id="UP000823775">
    <property type="component" value="Unassembled WGS sequence"/>
</dbReference>
<dbReference type="Pfam" id="PF00571">
    <property type="entry name" value="CBS"/>
    <property type="match status" value="1"/>
</dbReference>